<dbReference type="PANTHER" id="PTHR47739">
    <property type="entry name" value="TRNA1(VAL) (ADENINE(37)-N6)-METHYLTRANSFERASE"/>
    <property type="match status" value="1"/>
</dbReference>
<dbReference type="InterPro" id="IPR020596">
    <property type="entry name" value="rRNA_Ade_Mease_Trfase_CS"/>
</dbReference>
<dbReference type="STRING" id="413434.SAMN04488132_11017"/>
<gene>
    <name evidence="4" type="ORF">SAMN04488132_11017</name>
</gene>
<dbReference type="InterPro" id="IPR029063">
    <property type="entry name" value="SAM-dependent_MTases_sf"/>
</dbReference>
<evidence type="ECO:0000313" key="5">
    <source>
        <dbReference type="Proteomes" id="UP000190888"/>
    </source>
</evidence>
<dbReference type="InterPro" id="IPR050210">
    <property type="entry name" value="tRNA_Adenine-N(6)_MTase"/>
</dbReference>
<dbReference type="Proteomes" id="UP000190888">
    <property type="component" value="Unassembled WGS sequence"/>
</dbReference>
<dbReference type="InterPro" id="IPR002052">
    <property type="entry name" value="DNA_methylase_N6_adenine_CS"/>
</dbReference>
<dbReference type="PANTHER" id="PTHR47739:SF1">
    <property type="entry name" value="TRNA1(VAL) (ADENINE(37)-N6)-METHYLTRANSFERASE"/>
    <property type="match status" value="1"/>
</dbReference>
<protein>
    <submittedName>
        <fullName evidence="4">tRNA1Val (Adenine37-N6)-methyltransferase</fullName>
    </submittedName>
</protein>
<dbReference type="AlphaFoldDB" id="A0A1T4R0N9"/>
<dbReference type="Gene3D" id="3.40.50.150">
    <property type="entry name" value="Vaccinia Virus protein VP39"/>
    <property type="match status" value="1"/>
</dbReference>
<keyword evidence="4" id="KW-0808">Transferase</keyword>
<accession>A0A1T4R0N9</accession>
<evidence type="ECO:0000313" key="4">
    <source>
        <dbReference type="EMBL" id="SKA09148.1"/>
    </source>
</evidence>
<dbReference type="PROSITE" id="PS00092">
    <property type="entry name" value="N6_MTASE"/>
    <property type="match status" value="1"/>
</dbReference>
<evidence type="ECO:0000256" key="2">
    <source>
        <dbReference type="ARBA" id="ARBA00022691"/>
    </source>
</evidence>
<dbReference type="GO" id="GO:0003676">
    <property type="term" value="F:nucleic acid binding"/>
    <property type="evidence" value="ECO:0007669"/>
    <property type="project" value="InterPro"/>
</dbReference>
<keyword evidence="5" id="KW-1185">Reference proteome</keyword>
<sequence>MKVCTDACLFGAWLAGKTTRQSIAKALDIGTGTGLLSLMLAQQHRGLQIDAVELDTAAANQAAENIKASPWPEQIHVHPVSIQQYPVTNDYDLVFSNPPFFENDLKSASDTRNLALHSAALSLEELAEIAVAQLKPDGHFAVLLPWHRNPYFRELAGSKGLFLVEETRVRQTPKHDFFRSMLLFSATPAAEAVRETEITIKEGTRYTPAFCGLLDAYYLDVNRA</sequence>
<keyword evidence="1 4" id="KW-0489">Methyltransferase</keyword>
<proteinExistence type="predicted"/>
<dbReference type="PROSITE" id="PS01131">
    <property type="entry name" value="RRNA_A_DIMETH"/>
    <property type="match status" value="1"/>
</dbReference>
<feature type="domain" description="Methyltransferase small" evidence="3">
    <location>
        <begin position="24"/>
        <end position="125"/>
    </location>
</feature>
<name>A0A1T4R0N9_9BACT</name>
<evidence type="ECO:0000256" key="1">
    <source>
        <dbReference type="ARBA" id="ARBA00022603"/>
    </source>
</evidence>
<organism evidence="4 5">
    <name type="scientific">Sediminibacterium ginsengisoli</name>
    <dbReference type="NCBI Taxonomy" id="413434"/>
    <lineage>
        <taxon>Bacteria</taxon>
        <taxon>Pseudomonadati</taxon>
        <taxon>Bacteroidota</taxon>
        <taxon>Chitinophagia</taxon>
        <taxon>Chitinophagales</taxon>
        <taxon>Chitinophagaceae</taxon>
        <taxon>Sediminibacterium</taxon>
    </lineage>
</organism>
<dbReference type="SUPFAM" id="SSF53335">
    <property type="entry name" value="S-adenosyl-L-methionine-dependent methyltransferases"/>
    <property type="match status" value="1"/>
</dbReference>
<evidence type="ECO:0000259" key="3">
    <source>
        <dbReference type="Pfam" id="PF05175"/>
    </source>
</evidence>
<dbReference type="CDD" id="cd02440">
    <property type="entry name" value="AdoMet_MTases"/>
    <property type="match status" value="1"/>
</dbReference>
<dbReference type="InterPro" id="IPR007848">
    <property type="entry name" value="Small_mtfrase_dom"/>
</dbReference>
<keyword evidence="2" id="KW-0949">S-adenosyl-L-methionine</keyword>
<dbReference type="Pfam" id="PF05175">
    <property type="entry name" value="MTS"/>
    <property type="match status" value="1"/>
</dbReference>
<dbReference type="GO" id="GO:0000179">
    <property type="term" value="F:rRNA (adenine-N6,N6-)-dimethyltransferase activity"/>
    <property type="evidence" value="ECO:0007669"/>
    <property type="project" value="InterPro"/>
</dbReference>
<reference evidence="4 5" key="1">
    <citation type="submission" date="2017-02" db="EMBL/GenBank/DDBJ databases">
        <authorList>
            <person name="Peterson S.W."/>
        </authorList>
    </citation>
    <scope>NUCLEOTIDE SEQUENCE [LARGE SCALE GENOMIC DNA]</scope>
    <source>
        <strain evidence="4 5">DSM 22335</strain>
    </source>
</reference>
<dbReference type="EMBL" id="FUWH01000010">
    <property type="protein sequence ID" value="SKA09148.1"/>
    <property type="molecule type" value="Genomic_DNA"/>
</dbReference>